<reference evidence="2 3" key="1">
    <citation type="submission" date="2016-05" db="EMBL/GenBank/DDBJ databases">
        <title>Draft genome sequence of a porcine commensal Rothia nasimurium.</title>
        <authorList>
            <person name="Gaiser R.A."/>
            <person name="Van Baarlen P."/>
            <person name="Wells J.M."/>
        </authorList>
    </citation>
    <scope>NUCLEOTIDE SEQUENCE [LARGE SCALE GENOMIC DNA]</scope>
    <source>
        <strain evidence="2 3">PT-32</strain>
    </source>
</reference>
<keyword evidence="1" id="KW-0472">Membrane</keyword>
<proteinExistence type="predicted"/>
<evidence type="ECO:0000256" key="1">
    <source>
        <dbReference type="SAM" id="Phobius"/>
    </source>
</evidence>
<dbReference type="Pfam" id="PF04307">
    <property type="entry name" value="YdjM"/>
    <property type="match status" value="1"/>
</dbReference>
<organism evidence="2 3">
    <name type="scientific">Rothia nasimurium</name>
    <dbReference type="NCBI Taxonomy" id="85336"/>
    <lineage>
        <taxon>Bacteria</taxon>
        <taxon>Bacillati</taxon>
        <taxon>Actinomycetota</taxon>
        <taxon>Actinomycetes</taxon>
        <taxon>Micrococcales</taxon>
        <taxon>Micrococcaceae</taxon>
        <taxon>Rothia</taxon>
    </lineage>
</organism>
<accession>A0A1Y1RRC5</accession>
<dbReference type="PANTHER" id="PTHR35531">
    <property type="entry name" value="INNER MEMBRANE PROTEIN YBCI-RELATED"/>
    <property type="match status" value="1"/>
</dbReference>
<comment type="caution">
    <text evidence="2">The sequence shown here is derived from an EMBL/GenBank/DDBJ whole genome shotgun (WGS) entry which is preliminary data.</text>
</comment>
<keyword evidence="2" id="KW-0378">Hydrolase</keyword>
<dbReference type="RefSeq" id="WP_083090994.1">
    <property type="nucleotide sequence ID" value="NZ_LXWF01000011.1"/>
</dbReference>
<feature type="transmembrane region" description="Helical" evidence="1">
    <location>
        <begin position="99"/>
        <end position="120"/>
    </location>
</feature>
<evidence type="ECO:0000313" key="2">
    <source>
        <dbReference type="EMBL" id="ORC21952.1"/>
    </source>
</evidence>
<dbReference type="AlphaFoldDB" id="A0A1Y1RRC5"/>
<dbReference type="Proteomes" id="UP000192359">
    <property type="component" value="Unassembled WGS sequence"/>
</dbReference>
<gene>
    <name evidence="2" type="ORF">A7979_00010</name>
</gene>
<keyword evidence="3" id="KW-1185">Reference proteome</keyword>
<evidence type="ECO:0000313" key="3">
    <source>
        <dbReference type="Proteomes" id="UP000192359"/>
    </source>
</evidence>
<keyword evidence="1" id="KW-1133">Transmembrane helix</keyword>
<sequence>MMGYSHSVSAAAAWLALNEAGVLGIEDPTALAVTTLAVAGAGVLPDIDHHNGTIAHSIPPVSRWVARLVGSVAGGHRKGTHSILGLAAFWAVAFSADRLTYAGIPVLALALAGFAGGLALRTFRAPGGWLGAGLIVAGTLYTNSLALMPWAVLTGATAHVIGDALTTRGVNFLWPATVKPMVASKLWRKSGYMALPLLGDSGSTRENLLTGILLLYIGSYALAFLGLLPAFPHQFLPLVWGRLVT</sequence>
<keyword evidence="1" id="KW-0812">Transmembrane</keyword>
<name>A0A1Y1RRC5_9MICC</name>
<protein>
    <submittedName>
        <fullName evidence="2">Metal-dependent hydrolase</fullName>
    </submittedName>
</protein>
<feature type="transmembrane region" description="Helical" evidence="1">
    <location>
        <begin position="127"/>
        <end position="152"/>
    </location>
</feature>
<dbReference type="EMBL" id="LXWF01000011">
    <property type="protein sequence ID" value="ORC21952.1"/>
    <property type="molecule type" value="Genomic_DNA"/>
</dbReference>
<dbReference type="GO" id="GO:0016787">
    <property type="term" value="F:hydrolase activity"/>
    <property type="evidence" value="ECO:0007669"/>
    <property type="project" value="UniProtKB-KW"/>
</dbReference>
<dbReference type="PANTHER" id="PTHR35531:SF1">
    <property type="entry name" value="INNER MEMBRANE PROTEIN YBCI-RELATED"/>
    <property type="match status" value="1"/>
</dbReference>
<dbReference type="InterPro" id="IPR007404">
    <property type="entry name" value="YdjM-like"/>
</dbReference>
<feature type="transmembrane region" description="Helical" evidence="1">
    <location>
        <begin position="208"/>
        <end position="231"/>
    </location>
</feature>
<dbReference type="OrthoDB" id="3425909at2"/>